<keyword evidence="7" id="KW-1185">Reference proteome</keyword>
<keyword evidence="4" id="KW-0472">Membrane</keyword>
<dbReference type="RefSeq" id="WP_017025950.1">
    <property type="nucleotide sequence ID" value="NZ_AJYK02000082.1"/>
</dbReference>
<dbReference type="Pfam" id="PF00486">
    <property type="entry name" value="Trans_reg_C"/>
    <property type="match status" value="1"/>
</dbReference>
<dbReference type="Gene3D" id="1.10.10.10">
    <property type="entry name" value="Winged helix-like DNA-binding domain superfamily/Winged helix DNA-binding domain"/>
    <property type="match status" value="1"/>
</dbReference>
<dbReference type="InterPro" id="IPR001867">
    <property type="entry name" value="OmpR/PhoB-type_DNA-bd"/>
</dbReference>
<keyword evidence="4" id="KW-1133">Transmembrane helix</keyword>
<evidence type="ECO:0000259" key="5">
    <source>
        <dbReference type="PROSITE" id="PS51755"/>
    </source>
</evidence>
<dbReference type="OrthoDB" id="1971692at2"/>
<dbReference type="PROSITE" id="PS51755">
    <property type="entry name" value="OMPR_PHOB"/>
    <property type="match status" value="1"/>
</dbReference>
<evidence type="ECO:0000313" key="6">
    <source>
        <dbReference type="EMBL" id="OEF24004.1"/>
    </source>
</evidence>
<dbReference type="GO" id="GO:0003677">
    <property type="term" value="F:DNA binding"/>
    <property type="evidence" value="ECO:0007669"/>
    <property type="project" value="UniProtKB-UniRule"/>
</dbReference>
<keyword evidence="1 2" id="KW-0238">DNA-binding</keyword>
<gene>
    <name evidence="6" type="ORF">A1QC_02310</name>
</gene>
<accession>A0A1E5E0L2</accession>
<sequence>MTNIGTKYILAQKLIFDPYSNTLIDQTNDNDVIRLGSNESRILLILIENSTSVVSRDQLHEYVWRDQGFQVDDSSLTQAISTLRKMLQDSTKSPQYVKTVPKRGYQLIAQVEVASPLSATEPLQDESELDKQPDTISNQDNSLTVDLKPEIPVTPQEASPTKTKVKTPLGIKLIWLVILLLPVLSWVLSVPKSTEFTQLTKVENVPVLVPDNQSPLDDWVPIIKRCTELYLSKTPDKETLIQVIATGGQRDHVSLNYIHSLDLSNENRTILLFVDQTNFDSLCQ</sequence>
<dbReference type="STRING" id="1188252.A1QC_02310"/>
<name>A0A1E5E0L2_9VIBR</name>
<dbReference type="InterPro" id="IPR036388">
    <property type="entry name" value="WH-like_DNA-bd_sf"/>
</dbReference>
<feature type="domain" description="OmpR/PhoB-type" evidence="5">
    <location>
        <begin position="6"/>
        <end position="109"/>
    </location>
</feature>
<comment type="caution">
    <text evidence="6">The sequence shown here is derived from an EMBL/GenBank/DDBJ whole genome shotgun (WGS) entry which is preliminary data.</text>
</comment>
<proteinExistence type="predicted"/>
<dbReference type="InterPro" id="IPR016032">
    <property type="entry name" value="Sig_transdc_resp-reg_C-effctor"/>
</dbReference>
<evidence type="ECO:0000256" key="4">
    <source>
        <dbReference type="SAM" id="Phobius"/>
    </source>
</evidence>
<feature type="transmembrane region" description="Helical" evidence="4">
    <location>
        <begin position="169"/>
        <end position="188"/>
    </location>
</feature>
<evidence type="ECO:0000256" key="3">
    <source>
        <dbReference type="SAM" id="MobiDB-lite"/>
    </source>
</evidence>
<dbReference type="Proteomes" id="UP000094070">
    <property type="component" value="Unassembled WGS sequence"/>
</dbReference>
<dbReference type="eggNOG" id="COG3710">
    <property type="taxonomic scope" value="Bacteria"/>
</dbReference>
<dbReference type="CDD" id="cd00383">
    <property type="entry name" value="trans_reg_C"/>
    <property type="match status" value="1"/>
</dbReference>
<keyword evidence="4" id="KW-0812">Transmembrane</keyword>
<dbReference type="SUPFAM" id="SSF46894">
    <property type="entry name" value="C-terminal effector domain of the bipartite response regulators"/>
    <property type="match status" value="1"/>
</dbReference>
<dbReference type="GO" id="GO:0006355">
    <property type="term" value="P:regulation of DNA-templated transcription"/>
    <property type="evidence" value="ECO:0007669"/>
    <property type="project" value="InterPro"/>
</dbReference>
<protein>
    <recommendedName>
        <fullName evidence="5">OmpR/PhoB-type domain-containing protein</fullName>
    </recommendedName>
</protein>
<dbReference type="SMART" id="SM00862">
    <property type="entry name" value="Trans_reg_C"/>
    <property type="match status" value="1"/>
</dbReference>
<evidence type="ECO:0000256" key="1">
    <source>
        <dbReference type="ARBA" id="ARBA00023125"/>
    </source>
</evidence>
<feature type="DNA-binding region" description="OmpR/PhoB-type" evidence="2">
    <location>
        <begin position="6"/>
        <end position="109"/>
    </location>
</feature>
<reference evidence="6 7" key="1">
    <citation type="journal article" date="2012" name="Science">
        <title>Ecological populations of bacteria act as socially cohesive units of antibiotic production and resistance.</title>
        <authorList>
            <person name="Cordero O.X."/>
            <person name="Wildschutte H."/>
            <person name="Kirkup B."/>
            <person name="Proehl S."/>
            <person name="Ngo L."/>
            <person name="Hussain F."/>
            <person name="Le Roux F."/>
            <person name="Mincer T."/>
            <person name="Polz M.F."/>
        </authorList>
    </citation>
    <scope>NUCLEOTIDE SEQUENCE [LARGE SCALE GENOMIC DNA]</scope>
    <source>
        <strain evidence="6 7">1S-45</strain>
    </source>
</reference>
<dbReference type="GO" id="GO:0000160">
    <property type="term" value="P:phosphorelay signal transduction system"/>
    <property type="evidence" value="ECO:0007669"/>
    <property type="project" value="InterPro"/>
</dbReference>
<feature type="region of interest" description="Disordered" evidence="3">
    <location>
        <begin position="119"/>
        <end position="138"/>
    </location>
</feature>
<evidence type="ECO:0000256" key="2">
    <source>
        <dbReference type="PROSITE-ProRule" id="PRU01091"/>
    </source>
</evidence>
<evidence type="ECO:0000313" key="7">
    <source>
        <dbReference type="Proteomes" id="UP000094070"/>
    </source>
</evidence>
<dbReference type="AlphaFoldDB" id="A0A1E5E0L2"/>
<organism evidence="6 7">
    <name type="scientific">Vibrio rumoiensis 1S-45</name>
    <dbReference type="NCBI Taxonomy" id="1188252"/>
    <lineage>
        <taxon>Bacteria</taxon>
        <taxon>Pseudomonadati</taxon>
        <taxon>Pseudomonadota</taxon>
        <taxon>Gammaproteobacteria</taxon>
        <taxon>Vibrionales</taxon>
        <taxon>Vibrionaceae</taxon>
        <taxon>Vibrio</taxon>
    </lineage>
</organism>
<dbReference type="EMBL" id="AJYK02000082">
    <property type="protein sequence ID" value="OEF24004.1"/>
    <property type="molecule type" value="Genomic_DNA"/>
</dbReference>